<gene>
    <name evidence="2" type="ORF">PVAP13_5NG270640</name>
</gene>
<evidence type="ECO:0000313" key="2">
    <source>
        <dbReference type="EMBL" id="KAG2590380.1"/>
    </source>
</evidence>
<keyword evidence="3" id="KW-1185">Reference proteome</keyword>
<accession>A0A8T0RXU2</accession>
<feature type="region of interest" description="Disordered" evidence="1">
    <location>
        <begin position="39"/>
        <end position="134"/>
    </location>
</feature>
<evidence type="ECO:0000313" key="3">
    <source>
        <dbReference type="Proteomes" id="UP000823388"/>
    </source>
</evidence>
<protein>
    <submittedName>
        <fullName evidence="2">Uncharacterized protein</fullName>
    </submittedName>
</protein>
<proteinExistence type="predicted"/>
<evidence type="ECO:0000256" key="1">
    <source>
        <dbReference type="SAM" id="MobiDB-lite"/>
    </source>
</evidence>
<dbReference type="Proteomes" id="UP000823388">
    <property type="component" value="Chromosome 5N"/>
</dbReference>
<organism evidence="2 3">
    <name type="scientific">Panicum virgatum</name>
    <name type="common">Blackwell switchgrass</name>
    <dbReference type="NCBI Taxonomy" id="38727"/>
    <lineage>
        <taxon>Eukaryota</taxon>
        <taxon>Viridiplantae</taxon>
        <taxon>Streptophyta</taxon>
        <taxon>Embryophyta</taxon>
        <taxon>Tracheophyta</taxon>
        <taxon>Spermatophyta</taxon>
        <taxon>Magnoliopsida</taxon>
        <taxon>Liliopsida</taxon>
        <taxon>Poales</taxon>
        <taxon>Poaceae</taxon>
        <taxon>PACMAD clade</taxon>
        <taxon>Panicoideae</taxon>
        <taxon>Panicodae</taxon>
        <taxon>Paniceae</taxon>
        <taxon>Panicinae</taxon>
        <taxon>Panicum</taxon>
        <taxon>Panicum sect. Hiantes</taxon>
    </lineage>
</organism>
<comment type="caution">
    <text evidence="2">The sequence shown here is derived from an EMBL/GenBank/DDBJ whole genome shotgun (WGS) entry which is preliminary data.</text>
</comment>
<reference evidence="2 3" key="1">
    <citation type="submission" date="2020-05" db="EMBL/GenBank/DDBJ databases">
        <title>WGS assembly of Panicum virgatum.</title>
        <authorList>
            <person name="Lovell J.T."/>
            <person name="Jenkins J."/>
            <person name="Shu S."/>
            <person name="Juenger T.E."/>
            <person name="Schmutz J."/>
        </authorList>
    </citation>
    <scope>NUCLEOTIDE SEQUENCE [LARGE SCALE GENOMIC DNA]</scope>
    <source>
        <strain evidence="3">cv. AP13</strain>
    </source>
</reference>
<sequence length="160" mass="16031">MILPKPASVHERVPAVRPSWPMGGHHACTCVCSALSPGSHGNGHGRKPRACPHLAGGPQPPATGRAVFGSPTRPRERLGRQPSAAAGTGAQPPLSLGDSASSTPHPIIHPSACNRPPTSPCSGSAPSSPPFRIGVALAGSVGHGSHDAAAAPRIEGGFRS</sequence>
<dbReference type="AlphaFoldDB" id="A0A8T0RXU2"/>
<name>A0A8T0RXU2_PANVG</name>
<dbReference type="EMBL" id="CM029046">
    <property type="protein sequence ID" value="KAG2590380.1"/>
    <property type="molecule type" value="Genomic_DNA"/>
</dbReference>